<keyword evidence="14" id="KW-1185">Reference proteome</keyword>
<gene>
    <name evidence="13" type="ORF">J2751_001317</name>
</gene>
<comment type="caution">
    <text evidence="13">The sequence shown here is derived from an EMBL/GenBank/DDBJ whole genome shotgun (WGS) entry which is preliminary data.</text>
</comment>
<evidence type="ECO:0000256" key="2">
    <source>
        <dbReference type="ARBA" id="ARBA00007663"/>
    </source>
</evidence>
<dbReference type="GO" id="GO:0061710">
    <property type="term" value="F:L-threonylcarbamoyladenylate synthase"/>
    <property type="evidence" value="ECO:0007669"/>
    <property type="project" value="UniProtKB-EC"/>
</dbReference>
<evidence type="ECO:0000256" key="3">
    <source>
        <dbReference type="ARBA" id="ARBA00012584"/>
    </source>
</evidence>
<dbReference type="EMBL" id="JAGGKQ010000007">
    <property type="protein sequence ID" value="MBP1922309.1"/>
    <property type="molecule type" value="Genomic_DNA"/>
</dbReference>
<evidence type="ECO:0000313" key="14">
    <source>
        <dbReference type="Proteomes" id="UP000823588"/>
    </source>
</evidence>
<dbReference type="PANTHER" id="PTHR17490:SF16">
    <property type="entry name" value="THREONYLCARBAMOYL-AMP SYNTHASE"/>
    <property type="match status" value="1"/>
</dbReference>
<dbReference type="Proteomes" id="UP000823588">
    <property type="component" value="Unassembled WGS sequence"/>
</dbReference>
<reference evidence="13" key="1">
    <citation type="submission" date="2021-03" db="EMBL/GenBank/DDBJ databases">
        <title>Genomic Encyclopedia of Type Strains, Phase IV (KMG-IV): sequencing the most valuable type-strain genomes for metagenomic binning, comparative biology and taxonomic classification.</title>
        <authorList>
            <person name="Goeker M."/>
        </authorList>
    </citation>
    <scope>NUCLEOTIDE SEQUENCE</scope>
    <source>
        <strain evidence="13">DSM 23564</strain>
    </source>
</reference>
<keyword evidence="4" id="KW-0963">Cytoplasm</keyword>
<dbReference type="PANTHER" id="PTHR17490">
    <property type="entry name" value="SUA5"/>
    <property type="match status" value="1"/>
</dbReference>
<dbReference type="Gene3D" id="3.90.870.10">
    <property type="entry name" value="DHBP synthase"/>
    <property type="match status" value="1"/>
</dbReference>
<evidence type="ECO:0000313" key="13">
    <source>
        <dbReference type="EMBL" id="MBP1922309.1"/>
    </source>
</evidence>
<dbReference type="AlphaFoldDB" id="A0A8T4GEZ2"/>
<protein>
    <recommendedName>
        <fullName evidence="10">L-threonylcarbamoyladenylate synthase</fullName>
        <ecNumber evidence="3">2.7.7.87</ecNumber>
    </recommendedName>
    <alternativeName>
        <fullName evidence="10">L-threonylcarbamoyladenylate synthase</fullName>
    </alternativeName>
</protein>
<evidence type="ECO:0000256" key="1">
    <source>
        <dbReference type="ARBA" id="ARBA00004496"/>
    </source>
</evidence>
<evidence type="ECO:0000256" key="8">
    <source>
        <dbReference type="ARBA" id="ARBA00022741"/>
    </source>
</evidence>
<keyword evidence="8" id="KW-0547">Nucleotide-binding</keyword>
<evidence type="ECO:0000256" key="5">
    <source>
        <dbReference type="ARBA" id="ARBA00022679"/>
    </source>
</evidence>
<dbReference type="GO" id="GO:0008033">
    <property type="term" value="P:tRNA processing"/>
    <property type="evidence" value="ECO:0007669"/>
    <property type="project" value="UniProtKB-KW"/>
</dbReference>
<dbReference type="SUPFAM" id="SSF55821">
    <property type="entry name" value="YrdC/RibB"/>
    <property type="match status" value="1"/>
</dbReference>
<dbReference type="GO" id="GO:0003725">
    <property type="term" value="F:double-stranded RNA binding"/>
    <property type="evidence" value="ECO:0007669"/>
    <property type="project" value="InterPro"/>
</dbReference>
<dbReference type="GO" id="GO:0006450">
    <property type="term" value="P:regulation of translational fidelity"/>
    <property type="evidence" value="ECO:0007669"/>
    <property type="project" value="TreeGrafter"/>
</dbReference>
<keyword evidence="9" id="KW-0067">ATP-binding</keyword>
<dbReference type="InterPro" id="IPR017945">
    <property type="entry name" value="DHBP_synth_RibB-like_a/b_dom"/>
</dbReference>
<evidence type="ECO:0000256" key="11">
    <source>
        <dbReference type="ARBA" id="ARBA00048366"/>
    </source>
</evidence>
<dbReference type="NCBIfam" id="TIGR00057">
    <property type="entry name" value="L-threonylcarbamoyladenylate synthase"/>
    <property type="match status" value="1"/>
</dbReference>
<dbReference type="InterPro" id="IPR050156">
    <property type="entry name" value="TC-AMP_synthase_SUA5"/>
</dbReference>
<proteinExistence type="inferred from homology"/>
<comment type="similarity">
    <text evidence="2">Belongs to the SUA5 family.</text>
</comment>
<evidence type="ECO:0000259" key="12">
    <source>
        <dbReference type="PROSITE" id="PS51163"/>
    </source>
</evidence>
<keyword evidence="5 13" id="KW-0808">Transferase</keyword>
<dbReference type="GO" id="GO:0000049">
    <property type="term" value="F:tRNA binding"/>
    <property type="evidence" value="ECO:0007669"/>
    <property type="project" value="TreeGrafter"/>
</dbReference>
<feature type="domain" description="YrdC-like" evidence="12">
    <location>
        <begin position="22"/>
        <end position="203"/>
    </location>
</feature>
<organism evidence="13 14">
    <name type="scientific">Halorubrum alkaliphilum</name>
    <dbReference type="NCBI Taxonomy" id="261290"/>
    <lineage>
        <taxon>Archaea</taxon>
        <taxon>Methanobacteriati</taxon>
        <taxon>Methanobacteriota</taxon>
        <taxon>Stenosarchaea group</taxon>
        <taxon>Halobacteria</taxon>
        <taxon>Halobacteriales</taxon>
        <taxon>Haloferacaceae</taxon>
        <taxon>Halorubrum</taxon>
    </lineage>
</organism>
<evidence type="ECO:0000256" key="10">
    <source>
        <dbReference type="ARBA" id="ARBA00029774"/>
    </source>
</evidence>
<dbReference type="EC" id="2.7.7.87" evidence="3"/>
<name>A0A8T4GEZ2_9EURY</name>
<comment type="subcellular location">
    <subcellularLocation>
        <location evidence="1">Cytoplasm</location>
    </subcellularLocation>
</comment>
<keyword evidence="6" id="KW-0819">tRNA processing</keyword>
<dbReference type="GO" id="GO:0005737">
    <property type="term" value="C:cytoplasm"/>
    <property type="evidence" value="ECO:0007669"/>
    <property type="project" value="UniProtKB-SubCell"/>
</dbReference>
<dbReference type="GO" id="GO:0005524">
    <property type="term" value="F:ATP binding"/>
    <property type="evidence" value="ECO:0007669"/>
    <property type="project" value="UniProtKB-KW"/>
</dbReference>
<evidence type="ECO:0000256" key="6">
    <source>
        <dbReference type="ARBA" id="ARBA00022694"/>
    </source>
</evidence>
<comment type="catalytic activity">
    <reaction evidence="11">
        <text>L-threonine + hydrogencarbonate + ATP = L-threonylcarbamoyladenylate + diphosphate + H2O</text>
        <dbReference type="Rhea" id="RHEA:36407"/>
        <dbReference type="ChEBI" id="CHEBI:15377"/>
        <dbReference type="ChEBI" id="CHEBI:17544"/>
        <dbReference type="ChEBI" id="CHEBI:30616"/>
        <dbReference type="ChEBI" id="CHEBI:33019"/>
        <dbReference type="ChEBI" id="CHEBI:57926"/>
        <dbReference type="ChEBI" id="CHEBI:73682"/>
        <dbReference type="EC" id="2.7.7.87"/>
    </reaction>
</comment>
<dbReference type="InterPro" id="IPR006070">
    <property type="entry name" value="Sua5-like_dom"/>
</dbReference>
<sequence>MTDDGEHSNDPTPEGDLSLATRESIGRAARAVSAGDCVVYPTETVYGLGADALDPDAVEMVFETKGRDRDAPLSMGVAGVDDALEHARPSPTALAFMRAFLPGPITVIVRRGREVPDALTAGRDRVGVRVPDHPIARRLAADAGPITATSANVSGAGSVTRPTDLDDRIRERAAVVVDGGETPGAESTVADPEAGRIHRRGAMAGAVEAWLADSSE</sequence>
<dbReference type="Pfam" id="PF01300">
    <property type="entry name" value="Sua5_yciO_yrdC"/>
    <property type="match status" value="1"/>
</dbReference>
<evidence type="ECO:0000256" key="9">
    <source>
        <dbReference type="ARBA" id="ARBA00022840"/>
    </source>
</evidence>
<keyword evidence="7 13" id="KW-0548">Nucleotidyltransferase</keyword>
<accession>A0A8T4GEZ2</accession>
<evidence type="ECO:0000256" key="4">
    <source>
        <dbReference type="ARBA" id="ARBA00022490"/>
    </source>
</evidence>
<dbReference type="PROSITE" id="PS51163">
    <property type="entry name" value="YRDC"/>
    <property type="match status" value="1"/>
</dbReference>
<evidence type="ECO:0000256" key="7">
    <source>
        <dbReference type="ARBA" id="ARBA00022695"/>
    </source>
</evidence>